<evidence type="ECO:0000256" key="7">
    <source>
        <dbReference type="SAM" id="MobiDB-lite"/>
    </source>
</evidence>
<evidence type="ECO:0000313" key="10">
    <source>
        <dbReference type="Proteomes" id="UP000694864"/>
    </source>
</evidence>
<evidence type="ECO:0000259" key="9">
    <source>
        <dbReference type="PROSITE" id="PS51294"/>
    </source>
</evidence>
<dbReference type="PANTHER" id="PTHR45614:SF259">
    <property type="entry name" value="MYB DOMAIN PROTEIN 89-RELATED"/>
    <property type="match status" value="1"/>
</dbReference>
<evidence type="ECO:0000259" key="8">
    <source>
        <dbReference type="PROSITE" id="PS50090"/>
    </source>
</evidence>
<evidence type="ECO:0000256" key="5">
    <source>
        <dbReference type="ARBA" id="ARBA00023163"/>
    </source>
</evidence>
<gene>
    <name evidence="11" type="primary">LOC104773576</name>
</gene>
<proteinExistence type="predicted"/>
<feature type="domain" description="HTH myb-type" evidence="9">
    <location>
        <begin position="47"/>
        <end position="101"/>
    </location>
</feature>
<dbReference type="InterPro" id="IPR017930">
    <property type="entry name" value="Myb_dom"/>
</dbReference>
<comment type="subcellular location">
    <subcellularLocation>
        <location evidence="1">Nucleus</location>
    </subcellularLocation>
</comment>
<dbReference type="PROSITE" id="PS51294">
    <property type="entry name" value="HTH_MYB"/>
    <property type="match status" value="1"/>
</dbReference>
<dbReference type="InterPro" id="IPR001005">
    <property type="entry name" value="SANT/Myb"/>
</dbReference>
<evidence type="ECO:0000313" key="11">
    <source>
        <dbReference type="RefSeq" id="XP_010496521.1"/>
    </source>
</evidence>
<dbReference type="GeneID" id="104773576"/>
<feature type="domain" description="Myb-like" evidence="8">
    <location>
        <begin position="47"/>
        <end position="97"/>
    </location>
</feature>
<keyword evidence="5" id="KW-0804">Transcription</keyword>
<dbReference type="Pfam" id="PF00249">
    <property type="entry name" value="Myb_DNA-binding"/>
    <property type="match status" value="1"/>
</dbReference>
<keyword evidence="6" id="KW-0539">Nucleus</keyword>
<dbReference type="PROSITE" id="PS50090">
    <property type="entry name" value="MYB_LIKE"/>
    <property type="match status" value="1"/>
</dbReference>
<dbReference type="SUPFAM" id="SSF46689">
    <property type="entry name" value="Homeodomain-like"/>
    <property type="match status" value="1"/>
</dbReference>
<keyword evidence="4" id="KW-0238">DNA-binding</keyword>
<evidence type="ECO:0000256" key="6">
    <source>
        <dbReference type="ARBA" id="ARBA00023242"/>
    </source>
</evidence>
<feature type="compositionally biased region" description="Basic and acidic residues" evidence="7">
    <location>
        <begin position="115"/>
        <end position="126"/>
    </location>
</feature>
<dbReference type="InterPro" id="IPR050560">
    <property type="entry name" value="MYB_TF"/>
</dbReference>
<evidence type="ECO:0000256" key="1">
    <source>
        <dbReference type="ARBA" id="ARBA00004123"/>
    </source>
</evidence>
<sequence>MNALLRRSDKVKEKQVRRWTFLEDLKLKGLVAICAKTCRSRWFNHLDPRINDDAFSDEENKKLLEAHKELGSKWSKIARRFHGRTDREVHNQWDKLMKQKLKKPSTPPHQVTANDKTEGFIDSVRDENTKINNSSLKIPQEETTNYLRSKHLTEAMEYSARHHHFSNLIPTVSLAMFTPHVPISQPSSSSLPSKANDTKAKIPPKFIDFLGVGDS</sequence>
<evidence type="ECO:0000256" key="4">
    <source>
        <dbReference type="ARBA" id="ARBA00023125"/>
    </source>
</evidence>
<dbReference type="Gene3D" id="1.10.10.60">
    <property type="entry name" value="Homeodomain-like"/>
    <property type="match status" value="1"/>
</dbReference>
<dbReference type="RefSeq" id="XP_010496521.1">
    <property type="nucleotide sequence ID" value="XM_010498219.1"/>
</dbReference>
<keyword evidence="3" id="KW-0805">Transcription regulation</keyword>
<evidence type="ECO:0000256" key="2">
    <source>
        <dbReference type="ARBA" id="ARBA00022737"/>
    </source>
</evidence>
<accession>A0ABM0Y702</accession>
<protein>
    <submittedName>
        <fullName evidence="11">Transcription factor MYB35-like</fullName>
    </submittedName>
</protein>
<keyword evidence="10" id="KW-1185">Reference proteome</keyword>
<dbReference type="Proteomes" id="UP000694864">
    <property type="component" value="Unplaced"/>
</dbReference>
<feature type="region of interest" description="Disordered" evidence="7">
    <location>
        <begin position="101"/>
        <end position="126"/>
    </location>
</feature>
<keyword evidence="2" id="KW-0677">Repeat</keyword>
<dbReference type="CDD" id="cd00167">
    <property type="entry name" value="SANT"/>
    <property type="match status" value="1"/>
</dbReference>
<dbReference type="InterPro" id="IPR009057">
    <property type="entry name" value="Homeodomain-like_sf"/>
</dbReference>
<evidence type="ECO:0000256" key="3">
    <source>
        <dbReference type="ARBA" id="ARBA00023015"/>
    </source>
</evidence>
<organism evidence="10 11">
    <name type="scientific">Camelina sativa</name>
    <name type="common">False flax</name>
    <name type="synonym">Myagrum sativum</name>
    <dbReference type="NCBI Taxonomy" id="90675"/>
    <lineage>
        <taxon>Eukaryota</taxon>
        <taxon>Viridiplantae</taxon>
        <taxon>Streptophyta</taxon>
        <taxon>Embryophyta</taxon>
        <taxon>Tracheophyta</taxon>
        <taxon>Spermatophyta</taxon>
        <taxon>Magnoliopsida</taxon>
        <taxon>eudicotyledons</taxon>
        <taxon>Gunneridae</taxon>
        <taxon>Pentapetalae</taxon>
        <taxon>rosids</taxon>
        <taxon>malvids</taxon>
        <taxon>Brassicales</taxon>
        <taxon>Brassicaceae</taxon>
        <taxon>Camelineae</taxon>
        <taxon>Camelina</taxon>
    </lineage>
</organism>
<reference evidence="11" key="2">
    <citation type="submission" date="2025-08" db="UniProtKB">
        <authorList>
            <consortium name="RefSeq"/>
        </authorList>
    </citation>
    <scope>IDENTIFICATION</scope>
    <source>
        <tissue evidence="11">Leaf</tissue>
    </source>
</reference>
<name>A0ABM0Y702_CAMSA</name>
<dbReference type="SMART" id="SM00717">
    <property type="entry name" value="SANT"/>
    <property type="match status" value="1"/>
</dbReference>
<dbReference type="PANTHER" id="PTHR45614">
    <property type="entry name" value="MYB PROTEIN-RELATED"/>
    <property type="match status" value="1"/>
</dbReference>
<reference evidence="10" key="1">
    <citation type="journal article" date="2014" name="Nat. Commun.">
        <title>The emerging biofuel crop Camelina sativa retains a highly undifferentiated hexaploid genome structure.</title>
        <authorList>
            <person name="Kagale S."/>
            <person name="Koh C."/>
            <person name="Nixon J."/>
            <person name="Bollina V."/>
            <person name="Clarke W.E."/>
            <person name="Tuteja R."/>
            <person name="Spillane C."/>
            <person name="Robinson S.J."/>
            <person name="Links M.G."/>
            <person name="Clarke C."/>
            <person name="Higgins E.E."/>
            <person name="Huebert T."/>
            <person name="Sharpe A.G."/>
            <person name="Parkin I.A."/>
        </authorList>
    </citation>
    <scope>NUCLEOTIDE SEQUENCE [LARGE SCALE GENOMIC DNA]</scope>
    <source>
        <strain evidence="10">cv. DH55</strain>
    </source>
</reference>